<gene>
    <name evidence="1" type="ORF">CGOC_LOCUS8285</name>
</gene>
<dbReference type="AlphaFoldDB" id="A0A3P6T8K3"/>
<dbReference type="Proteomes" id="UP000271889">
    <property type="component" value="Unassembled WGS sequence"/>
</dbReference>
<evidence type="ECO:0000313" key="2">
    <source>
        <dbReference type="Proteomes" id="UP000271889"/>
    </source>
</evidence>
<name>A0A3P6T8K3_CYLGO</name>
<dbReference type="EMBL" id="UYRV01030136">
    <property type="protein sequence ID" value="VDK84412.1"/>
    <property type="molecule type" value="Genomic_DNA"/>
</dbReference>
<organism evidence="1 2">
    <name type="scientific">Cylicostephanus goldi</name>
    <name type="common">Nematode worm</name>
    <dbReference type="NCBI Taxonomy" id="71465"/>
    <lineage>
        <taxon>Eukaryota</taxon>
        <taxon>Metazoa</taxon>
        <taxon>Ecdysozoa</taxon>
        <taxon>Nematoda</taxon>
        <taxon>Chromadorea</taxon>
        <taxon>Rhabditida</taxon>
        <taxon>Rhabditina</taxon>
        <taxon>Rhabditomorpha</taxon>
        <taxon>Strongyloidea</taxon>
        <taxon>Strongylidae</taxon>
        <taxon>Cylicostephanus</taxon>
    </lineage>
</organism>
<proteinExistence type="predicted"/>
<reference evidence="1 2" key="1">
    <citation type="submission" date="2018-11" db="EMBL/GenBank/DDBJ databases">
        <authorList>
            <consortium name="Pathogen Informatics"/>
        </authorList>
    </citation>
    <scope>NUCLEOTIDE SEQUENCE [LARGE SCALE GENOMIC DNA]</scope>
</reference>
<keyword evidence="2" id="KW-1185">Reference proteome</keyword>
<sequence>MTTLYCEPKLRDFGLADPGWRGFGGFISDLKTGEIPQYNLEAFWKRPIAPIVTGFAEPALRVGHVETAPRRPPGNVRADLDARAFININLLAARRSNDQELTFSTVSADAGRQSINEYSSEIQDGVLLTEGASQHKFASDNPPLELRYSDIIDDRLWVRCKSHLNLFDPSRAQKQCVFR</sequence>
<accession>A0A3P6T8K3</accession>
<dbReference type="OrthoDB" id="24893at2759"/>
<evidence type="ECO:0000313" key="1">
    <source>
        <dbReference type="EMBL" id="VDK84412.1"/>
    </source>
</evidence>
<feature type="non-terminal residue" evidence="1">
    <location>
        <position position="179"/>
    </location>
</feature>
<protein>
    <submittedName>
        <fullName evidence="1">Uncharacterized protein</fullName>
    </submittedName>
</protein>